<accession>A0ABW4BGZ6</accession>
<keyword evidence="2" id="KW-1185">Reference proteome</keyword>
<dbReference type="RefSeq" id="WP_204118029.1">
    <property type="nucleotide sequence ID" value="NZ_BOLV01000002.1"/>
</dbReference>
<dbReference type="EMBL" id="JBHTOA010000031">
    <property type="protein sequence ID" value="MFD1399178.1"/>
    <property type="molecule type" value="Genomic_DNA"/>
</dbReference>
<name>A0ABW4BGZ6_9LACO</name>
<dbReference type="Proteomes" id="UP001597199">
    <property type="component" value="Unassembled WGS sequence"/>
</dbReference>
<protein>
    <submittedName>
        <fullName evidence="1">Uncharacterized protein</fullName>
    </submittedName>
</protein>
<comment type="caution">
    <text evidence="1">The sequence shown here is derived from an EMBL/GenBank/DDBJ whole genome shotgun (WGS) entry which is preliminary data.</text>
</comment>
<proteinExistence type="predicted"/>
<sequence length="56" mass="6352">MDDVVTIVYYAQGTALRLIKAFRSAKRAQEYLQMMQAAPFPGEVPAGYHLRTIHLN</sequence>
<evidence type="ECO:0000313" key="1">
    <source>
        <dbReference type="EMBL" id="MFD1399178.1"/>
    </source>
</evidence>
<reference evidence="2" key="1">
    <citation type="journal article" date="2019" name="Int. J. Syst. Evol. Microbiol.">
        <title>The Global Catalogue of Microorganisms (GCM) 10K type strain sequencing project: providing services to taxonomists for standard genome sequencing and annotation.</title>
        <authorList>
            <consortium name="The Broad Institute Genomics Platform"/>
            <consortium name="The Broad Institute Genome Sequencing Center for Infectious Disease"/>
            <person name="Wu L."/>
            <person name="Ma J."/>
        </authorList>
    </citation>
    <scope>NUCLEOTIDE SEQUENCE [LARGE SCALE GENOMIC DNA]</scope>
    <source>
        <strain evidence="2">CCM 9110</strain>
    </source>
</reference>
<organism evidence="1 2">
    <name type="scientific">Lacticaseibacillus suilingensis</name>
    <dbReference type="NCBI Taxonomy" id="2799577"/>
    <lineage>
        <taxon>Bacteria</taxon>
        <taxon>Bacillati</taxon>
        <taxon>Bacillota</taxon>
        <taxon>Bacilli</taxon>
        <taxon>Lactobacillales</taxon>
        <taxon>Lactobacillaceae</taxon>
        <taxon>Lacticaseibacillus</taxon>
    </lineage>
</organism>
<gene>
    <name evidence="1" type="ORF">ACFQ41_07630</name>
</gene>
<evidence type="ECO:0000313" key="2">
    <source>
        <dbReference type="Proteomes" id="UP001597199"/>
    </source>
</evidence>